<dbReference type="AlphaFoldDB" id="A0A841GY16"/>
<proteinExistence type="predicted"/>
<evidence type="ECO:0000313" key="3">
    <source>
        <dbReference type="Proteomes" id="UP000582837"/>
    </source>
</evidence>
<keyword evidence="3" id="KW-1185">Reference proteome</keyword>
<feature type="signal peptide" evidence="1">
    <location>
        <begin position="1"/>
        <end position="20"/>
    </location>
</feature>
<evidence type="ECO:0000313" key="2">
    <source>
        <dbReference type="EMBL" id="MBB6070644.1"/>
    </source>
</evidence>
<name>A0A841GY16_9BACT</name>
<reference evidence="2 3" key="1">
    <citation type="submission" date="2020-08" db="EMBL/GenBank/DDBJ databases">
        <title>Genomic Encyclopedia of Type Strains, Phase IV (KMG-IV): sequencing the most valuable type-strain genomes for metagenomic binning, comparative biology and taxonomic classification.</title>
        <authorList>
            <person name="Goeker M."/>
        </authorList>
    </citation>
    <scope>NUCLEOTIDE SEQUENCE [LARGE SCALE GENOMIC DNA]</scope>
    <source>
        <strain evidence="2 3">DSM 29007</strain>
    </source>
</reference>
<sequence length="137" mass="14037">MLRKSALVALTAALALGACAPAPGASTGAAPSAARSSDPNRLTLAEIESAPGMSTAYDAVQRLRPAWLRVTGARASDGQIAVFQNGTRMGTVEALRQISLEVVGSMRYLDSVDANNQLQVSGMGPIAGAIIVSTRGR</sequence>
<evidence type="ECO:0000256" key="1">
    <source>
        <dbReference type="SAM" id="SignalP"/>
    </source>
</evidence>
<gene>
    <name evidence="2" type="ORF">HNQ61_002265</name>
</gene>
<dbReference type="PROSITE" id="PS51257">
    <property type="entry name" value="PROKAR_LIPOPROTEIN"/>
    <property type="match status" value="1"/>
</dbReference>
<dbReference type="Proteomes" id="UP000582837">
    <property type="component" value="Unassembled WGS sequence"/>
</dbReference>
<evidence type="ECO:0008006" key="4">
    <source>
        <dbReference type="Google" id="ProtNLM"/>
    </source>
</evidence>
<keyword evidence="1" id="KW-0732">Signal</keyword>
<protein>
    <recommendedName>
        <fullName evidence="4">TonB-dependent receptor plug domain-containing protein</fullName>
    </recommendedName>
</protein>
<organism evidence="2 3">
    <name type="scientific">Longimicrobium terrae</name>
    <dbReference type="NCBI Taxonomy" id="1639882"/>
    <lineage>
        <taxon>Bacteria</taxon>
        <taxon>Pseudomonadati</taxon>
        <taxon>Gemmatimonadota</taxon>
        <taxon>Longimicrobiia</taxon>
        <taxon>Longimicrobiales</taxon>
        <taxon>Longimicrobiaceae</taxon>
        <taxon>Longimicrobium</taxon>
    </lineage>
</organism>
<comment type="caution">
    <text evidence="2">The sequence shown here is derived from an EMBL/GenBank/DDBJ whole genome shotgun (WGS) entry which is preliminary data.</text>
</comment>
<feature type="chain" id="PRO_5032683270" description="TonB-dependent receptor plug domain-containing protein" evidence="1">
    <location>
        <begin position="21"/>
        <end position="137"/>
    </location>
</feature>
<dbReference type="EMBL" id="JACHIA010000005">
    <property type="protein sequence ID" value="MBB6070644.1"/>
    <property type="molecule type" value="Genomic_DNA"/>
</dbReference>
<accession>A0A841GY16</accession>
<dbReference type="RefSeq" id="WP_183685644.1">
    <property type="nucleotide sequence ID" value="NZ_JABDTL010000001.1"/>
</dbReference>